<evidence type="ECO:0000256" key="1">
    <source>
        <dbReference type="SAM" id="MobiDB-lite"/>
    </source>
</evidence>
<dbReference type="InParanoid" id="A0A4V3SJH3"/>
<dbReference type="EMBL" id="ML220113">
    <property type="protein sequence ID" value="TGZ84005.1"/>
    <property type="molecule type" value="Genomic_DNA"/>
</dbReference>
<dbReference type="AlphaFoldDB" id="A0A4V3SJH3"/>
<evidence type="ECO:0000259" key="2">
    <source>
        <dbReference type="PROSITE" id="PS51391"/>
    </source>
</evidence>
<dbReference type="InterPro" id="IPR006569">
    <property type="entry name" value="CID_dom"/>
</dbReference>
<dbReference type="FunCoup" id="A0A4V3SJH3">
    <property type="interactions" value="37"/>
</dbReference>
<dbReference type="InterPro" id="IPR008942">
    <property type="entry name" value="ENTH_VHS"/>
</dbReference>
<dbReference type="InterPro" id="IPR024637">
    <property type="entry name" value="Ctk3_C"/>
</dbReference>
<evidence type="ECO:0000313" key="3">
    <source>
        <dbReference type="EMBL" id="TGZ84005.1"/>
    </source>
</evidence>
<accession>A0A4V3SJH3</accession>
<dbReference type="Gene3D" id="1.25.40.90">
    <property type="match status" value="1"/>
</dbReference>
<gene>
    <name evidence="3" type="ORF">EX30DRAFT_393538</name>
</gene>
<dbReference type="GO" id="GO:0045943">
    <property type="term" value="P:positive regulation of transcription by RNA polymerase I"/>
    <property type="evidence" value="ECO:0007669"/>
    <property type="project" value="TreeGrafter"/>
</dbReference>
<dbReference type="Pfam" id="PF12350">
    <property type="entry name" value="CTK3_C"/>
    <property type="match status" value="1"/>
</dbReference>
<protein>
    <recommendedName>
        <fullName evidence="2">CID domain-containing protein</fullName>
    </recommendedName>
</protein>
<feature type="region of interest" description="Disordered" evidence="1">
    <location>
        <begin position="145"/>
        <end position="168"/>
    </location>
</feature>
<dbReference type="GO" id="GO:0032786">
    <property type="term" value="P:positive regulation of DNA-templated transcription, elongation"/>
    <property type="evidence" value="ECO:0007669"/>
    <property type="project" value="InterPro"/>
</dbReference>
<dbReference type="PANTHER" id="PTHR28291:SF1">
    <property type="entry name" value="CTD KINASE SUBUNIT GAMMA"/>
    <property type="match status" value="1"/>
</dbReference>
<dbReference type="PANTHER" id="PTHR28291">
    <property type="entry name" value="CTD KINASE SUBUNIT GAMMA"/>
    <property type="match status" value="1"/>
</dbReference>
<dbReference type="GO" id="GO:0070692">
    <property type="term" value="C:CTDK-1 complex"/>
    <property type="evidence" value="ECO:0007669"/>
    <property type="project" value="InterPro"/>
</dbReference>
<proteinExistence type="predicted"/>
<dbReference type="InterPro" id="IPR042326">
    <property type="entry name" value="Ctk3"/>
</dbReference>
<feature type="domain" description="CID" evidence="2">
    <location>
        <begin position="2"/>
        <end position="139"/>
    </location>
</feature>
<dbReference type="Pfam" id="PF12243">
    <property type="entry name" value="CTK3"/>
    <property type="match status" value="1"/>
</dbReference>
<keyword evidence="4" id="KW-1185">Reference proteome</keyword>
<evidence type="ECO:0000313" key="4">
    <source>
        <dbReference type="Proteomes" id="UP000298138"/>
    </source>
</evidence>
<dbReference type="PROSITE" id="PS51391">
    <property type="entry name" value="CID"/>
    <property type="match status" value="1"/>
</dbReference>
<reference evidence="3 4" key="1">
    <citation type="submission" date="2019-04" db="EMBL/GenBank/DDBJ databases">
        <title>Comparative genomics and transcriptomics to analyze fruiting body development in filamentous ascomycetes.</title>
        <authorList>
            <consortium name="DOE Joint Genome Institute"/>
            <person name="Lutkenhaus R."/>
            <person name="Traeger S."/>
            <person name="Breuer J."/>
            <person name="Kuo A."/>
            <person name="Lipzen A."/>
            <person name="Pangilinan J."/>
            <person name="Dilworth D."/>
            <person name="Sandor L."/>
            <person name="Poggeler S."/>
            <person name="Barry K."/>
            <person name="Grigoriev I.V."/>
            <person name="Nowrousian M."/>
        </authorList>
    </citation>
    <scope>NUCLEOTIDE SEQUENCE [LARGE SCALE GENOMIC DNA]</scope>
    <source>
        <strain evidence="3 4">CBS 389.68</strain>
    </source>
</reference>
<name>A0A4V3SJH3_9PEZI</name>
<organism evidence="3 4">
    <name type="scientific">Ascodesmis nigricans</name>
    <dbReference type="NCBI Taxonomy" id="341454"/>
    <lineage>
        <taxon>Eukaryota</taxon>
        <taxon>Fungi</taxon>
        <taxon>Dikarya</taxon>
        <taxon>Ascomycota</taxon>
        <taxon>Pezizomycotina</taxon>
        <taxon>Pezizomycetes</taxon>
        <taxon>Pezizales</taxon>
        <taxon>Ascodesmidaceae</taxon>
        <taxon>Ascodesmis</taxon>
    </lineage>
</organism>
<dbReference type="STRING" id="341454.A0A4V3SJH3"/>
<feature type="compositionally biased region" description="Acidic residues" evidence="1">
    <location>
        <begin position="149"/>
        <end position="163"/>
    </location>
</feature>
<dbReference type="Proteomes" id="UP000298138">
    <property type="component" value="Unassembled WGS sequence"/>
</dbReference>
<sequence>MDAFQCRIQFTRQLSSLTASAAAAKQCAQFALKNRDFDEDLFSVILETLQSSDTSMNVRVNVLFFIETLCDLSKNAEYDEYIKLVQRDLKAIVAAVATESTEGAVNLEAVKKIVRNLDEKGLVEGPTRRELKVLLNERQKWYSEHADLSSDDESMTSDEEYERDPDRSKYRFSESVIQQRMEEDRERHKRLRENIWQIPPQLEMSLDPEFEKAWEEASDLNSDDFEIMREENAILAASTA</sequence>
<dbReference type="InterPro" id="IPR024638">
    <property type="entry name" value="Ctk3_N"/>
</dbReference>
<dbReference type="OrthoDB" id="21266at2759"/>